<dbReference type="SUPFAM" id="SSF51735">
    <property type="entry name" value="NAD(P)-binding Rossmann-fold domains"/>
    <property type="match status" value="1"/>
</dbReference>
<dbReference type="PANTHER" id="PTHR43658:SF8">
    <property type="entry name" value="17-BETA-HYDROXYSTEROID DEHYDROGENASE 14-RELATED"/>
    <property type="match status" value="1"/>
</dbReference>
<evidence type="ECO:0000313" key="3">
    <source>
        <dbReference type="Proteomes" id="UP000520156"/>
    </source>
</evidence>
<dbReference type="PROSITE" id="PS00061">
    <property type="entry name" value="ADH_SHORT"/>
    <property type="match status" value="1"/>
</dbReference>
<keyword evidence="1" id="KW-0560">Oxidoreductase</keyword>
<dbReference type="RefSeq" id="WP_185681798.1">
    <property type="nucleotide sequence ID" value="NZ_JACLAU010000001.1"/>
</dbReference>
<dbReference type="AlphaFoldDB" id="A0A7X1F5A3"/>
<keyword evidence="3" id="KW-1185">Reference proteome</keyword>
<dbReference type="PRINTS" id="PR00081">
    <property type="entry name" value="GDHRDH"/>
</dbReference>
<dbReference type="Gene3D" id="3.40.50.720">
    <property type="entry name" value="NAD(P)-binding Rossmann-like Domain"/>
    <property type="match status" value="1"/>
</dbReference>
<evidence type="ECO:0000313" key="2">
    <source>
        <dbReference type="EMBL" id="MBC2650399.1"/>
    </source>
</evidence>
<proteinExistence type="predicted"/>
<dbReference type="Proteomes" id="UP000520156">
    <property type="component" value="Unassembled WGS sequence"/>
</dbReference>
<organism evidence="2 3">
    <name type="scientific">Novosphingobium aerophilum</name>
    <dbReference type="NCBI Taxonomy" id="2839843"/>
    <lineage>
        <taxon>Bacteria</taxon>
        <taxon>Pseudomonadati</taxon>
        <taxon>Pseudomonadota</taxon>
        <taxon>Alphaproteobacteria</taxon>
        <taxon>Sphingomonadales</taxon>
        <taxon>Sphingomonadaceae</taxon>
        <taxon>Novosphingobium</taxon>
    </lineage>
</organism>
<dbReference type="PANTHER" id="PTHR43658">
    <property type="entry name" value="SHORT-CHAIN DEHYDROGENASE/REDUCTASE"/>
    <property type="match status" value="1"/>
</dbReference>
<sequence>MDINSSLAAVVTGGASGLGRASALALGHAGVKVAVFDLNVEAGEAVAAEIGGVFCQVDIMSEESVLAGFEKARAAHGQERVVVHCAMVAGGGKTVGWDKETGGFKRASTAGFEKGMLGIAVASYRVASIAALGMAGAEPLNEDGERGSIILCSSAASQDGQVGQVCYGAGKGAVNSMVLPMARDLMDLGIRVNAILPGIFATPPMLGVKDKAPAIYAGLEASVPFPRRLGHPDEFASLMLELVRNTYLNGQCLRLDGAIRMPPK</sequence>
<accession>A0A7X1F5A3</accession>
<dbReference type="GO" id="GO:0016491">
    <property type="term" value="F:oxidoreductase activity"/>
    <property type="evidence" value="ECO:0007669"/>
    <property type="project" value="UniProtKB-KW"/>
</dbReference>
<dbReference type="InterPro" id="IPR002347">
    <property type="entry name" value="SDR_fam"/>
</dbReference>
<gene>
    <name evidence="2" type="ORF">H7F49_01615</name>
</gene>
<dbReference type="Pfam" id="PF13561">
    <property type="entry name" value="adh_short_C2"/>
    <property type="match status" value="1"/>
</dbReference>
<reference evidence="2 3" key="1">
    <citation type="submission" date="2020-08" db="EMBL/GenBank/DDBJ databases">
        <title>The genome sequence of Novosphingobium flavum 4Y4.</title>
        <authorList>
            <person name="Liu Y."/>
        </authorList>
    </citation>
    <scope>NUCLEOTIDE SEQUENCE [LARGE SCALE GENOMIC DNA]</scope>
    <source>
        <strain evidence="2 3">4Y4</strain>
    </source>
</reference>
<name>A0A7X1F5A3_9SPHN</name>
<evidence type="ECO:0000256" key="1">
    <source>
        <dbReference type="ARBA" id="ARBA00023002"/>
    </source>
</evidence>
<dbReference type="InterPro" id="IPR036291">
    <property type="entry name" value="NAD(P)-bd_dom_sf"/>
</dbReference>
<comment type="caution">
    <text evidence="2">The sequence shown here is derived from an EMBL/GenBank/DDBJ whole genome shotgun (WGS) entry which is preliminary data.</text>
</comment>
<dbReference type="InterPro" id="IPR020904">
    <property type="entry name" value="Sc_DH/Rdtase_CS"/>
</dbReference>
<dbReference type="EMBL" id="JACLAU010000001">
    <property type="protein sequence ID" value="MBC2650399.1"/>
    <property type="molecule type" value="Genomic_DNA"/>
</dbReference>
<protein>
    <submittedName>
        <fullName evidence="2">SDR family oxidoreductase</fullName>
    </submittedName>
</protein>